<dbReference type="InterPro" id="IPR003661">
    <property type="entry name" value="HisK_dim/P_dom"/>
</dbReference>
<dbReference type="Pfam" id="PF02518">
    <property type="entry name" value="HATPase_c"/>
    <property type="match status" value="1"/>
</dbReference>
<dbReference type="Gene3D" id="1.10.287.130">
    <property type="match status" value="1"/>
</dbReference>
<feature type="domain" description="Response regulatory" evidence="6">
    <location>
        <begin position="23"/>
        <end position="140"/>
    </location>
</feature>
<reference evidence="8" key="1">
    <citation type="submission" date="2016-09" db="EMBL/GenBank/DDBJ databases">
        <authorList>
            <person name="Varghese N."/>
            <person name="Submissions S."/>
        </authorList>
    </citation>
    <scope>NUCLEOTIDE SEQUENCE [LARGE SCALE GENOMIC DNA]</scope>
    <source>
        <strain evidence="8">JS23</strain>
    </source>
</reference>
<dbReference type="SUPFAM" id="SSF47384">
    <property type="entry name" value="Homodimeric domain of signal transducing histidine kinase"/>
    <property type="match status" value="1"/>
</dbReference>
<keyword evidence="7" id="KW-0418">Kinase</keyword>
<dbReference type="SMART" id="SM00387">
    <property type="entry name" value="HATPase_c"/>
    <property type="match status" value="1"/>
</dbReference>
<dbReference type="PANTHER" id="PTHR43547:SF2">
    <property type="entry name" value="HYBRID SIGNAL TRANSDUCTION HISTIDINE KINASE C"/>
    <property type="match status" value="1"/>
</dbReference>
<dbReference type="Gene3D" id="3.40.50.2300">
    <property type="match status" value="1"/>
</dbReference>
<dbReference type="STRING" id="1770053.SAMN05216551_105115"/>
<evidence type="ECO:0000313" key="8">
    <source>
        <dbReference type="Proteomes" id="UP000243719"/>
    </source>
</evidence>
<dbReference type="CDD" id="cd00082">
    <property type="entry name" value="HisKA"/>
    <property type="match status" value="1"/>
</dbReference>
<dbReference type="InterPro" id="IPR005467">
    <property type="entry name" value="His_kinase_dom"/>
</dbReference>
<organism evidence="7 8">
    <name type="scientific">Chitinasiproducens palmae</name>
    <dbReference type="NCBI Taxonomy" id="1770053"/>
    <lineage>
        <taxon>Bacteria</taxon>
        <taxon>Pseudomonadati</taxon>
        <taxon>Pseudomonadota</taxon>
        <taxon>Betaproteobacteria</taxon>
        <taxon>Burkholderiales</taxon>
        <taxon>Burkholderiaceae</taxon>
        <taxon>Chitinasiproducens</taxon>
    </lineage>
</organism>
<comment type="catalytic activity">
    <reaction evidence="1">
        <text>ATP + protein L-histidine = ADP + protein N-phospho-L-histidine.</text>
        <dbReference type="EC" id="2.7.13.3"/>
    </reaction>
</comment>
<protein>
    <recommendedName>
        <fullName evidence="2">histidine kinase</fullName>
        <ecNumber evidence="2">2.7.13.3</ecNumber>
    </recommendedName>
</protein>
<dbReference type="SUPFAM" id="SSF55874">
    <property type="entry name" value="ATPase domain of HSP90 chaperone/DNA topoisomerase II/histidine kinase"/>
    <property type="match status" value="1"/>
</dbReference>
<dbReference type="SUPFAM" id="SSF52172">
    <property type="entry name" value="CheY-like"/>
    <property type="match status" value="1"/>
</dbReference>
<evidence type="ECO:0000259" key="6">
    <source>
        <dbReference type="PROSITE" id="PS50110"/>
    </source>
</evidence>
<evidence type="ECO:0000313" key="7">
    <source>
        <dbReference type="EMBL" id="SDV48467.1"/>
    </source>
</evidence>
<proteinExistence type="predicted"/>
<dbReference type="SMART" id="SM00388">
    <property type="entry name" value="HisKA"/>
    <property type="match status" value="1"/>
</dbReference>
<dbReference type="InterPro" id="IPR011006">
    <property type="entry name" value="CheY-like_superfamily"/>
</dbReference>
<dbReference type="Pfam" id="PF00072">
    <property type="entry name" value="Response_reg"/>
    <property type="match status" value="1"/>
</dbReference>
<dbReference type="PROSITE" id="PS50110">
    <property type="entry name" value="RESPONSE_REGULATORY"/>
    <property type="match status" value="1"/>
</dbReference>
<dbReference type="InterPro" id="IPR036890">
    <property type="entry name" value="HATPase_C_sf"/>
</dbReference>
<dbReference type="Proteomes" id="UP000243719">
    <property type="component" value="Unassembled WGS sequence"/>
</dbReference>
<dbReference type="EMBL" id="FNLO01000005">
    <property type="protein sequence ID" value="SDV48467.1"/>
    <property type="molecule type" value="Genomic_DNA"/>
</dbReference>
<keyword evidence="3 4" id="KW-0597">Phosphoprotein</keyword>
<dbReference type="InterPro" id="IPR001789">
    <property type="entry name" value="Sig_transdc_resp-reg_receiver"/>
</dbReference>
<dbReference type="PROSITE" id="PS50109">
    <property type="entry name" value="HIS_KIN"/>
    <property type="match status" value="1"/>
</dbReference>
<dbReference type="Pfam" id="PF00512">
    <property type="entry name" value="HisKA"/>
    <property type="match status" value="1"/>
</dbReference>
<dbReference type="OrthoDB" id="9812260at2"/>
<evidence type="ECO:0000256" key="1">
    <source>
        <dbReference type="ARBA" id="ARBA00000085"/>
    </source>
</evidence>
<keyword evidence="8" id="KW-1185">Reference proteome</keyword>
<dbReference type="PRINTS" id="PR00344">
    <property type="entry name" value="BCTRLSENSOR"/>
</dbReference>
<dbReference type="SMART" id="SM00448">
    <property type="entry name" value="REC"/>
    <property type="match status" value="1"/>
</dbReference>
<dbReference type="GO" id="GO:0000155">
    <property type="term" value="F:phosphorelay sensor kinase activity"/>
    <property type="evidence" value="ECO:0007669"/>
    <property type="project" value="InterPro"/>
</dbReference>
<dbReference type="InterPro" id="IPR036097">
    <property type="entry name" value="HisK_dim/P_sf"/>
</dbReference>
<feature type="modified residue" description="4-aspartylphosphate" evidence="4">
    <location>
        <position position="72"/>
    </location>
</feature>
<dbReference type="InterPro" id="IPR004358">
    <property type="entry name" value="Sig_transdc_His_kin-like_C"/>
</dbReference>
<evidence type="ECO:0000256" key="3">
    <source>
        <dbReference type="ARBA" id="ARBA00022553"/>
    </source>
</evidence>
<dbReference type="Gene3D" id="3.30.565.10">
    <property type="entry name" value="Histidine kinase-like ATPase, C-terminal domain"/>
    <property type="match status" value="1"/>
</dbReference>
<keyword evidence="7" id="KW-0808">Transferase</keyword>
<dbReference type="InterPro" id="IPR003594">
    <property type="entry name" value="HATPase_dom"/>
</dbReference>
<name>A0A1H2PQ42_9BURK</name>
<gene>
    <name evidence="7" type="ORF">SAMN05216551_105115</name>
</gene>
<dbReference type="EC" id="2.7.13.3" evidence="2"/>
<feature type="domain" description="Histidine kinase" evidence="5">
    <location>
        <begin position="169"/>
        <end position="385"/>
    </location>
</feature>
<evidence type="ECO:0000259" key="5">
    <source>
        <dbReference type="PROSITE" id="PS50109"/>
    </source>
</evidence>
<accession>A0A1H2PQ42</accession>
<evidence type="ECO:0000256" key="2">
    <source>
        <dbReference type="ARBA" id="ARBA00012438"/>
    </source>
</evidence>
<dbReference type="CDD" id="cd00075">
    <property type="entry name" value="HATPase"/>
    <property type="match status" value="1"/>
</dbReference>
<evidence type="ECO:0000256" key="4">
    <source>
        <dbReference type="PROSITE-ProRule" id="PRU00169"/>
    </source>
</evidence>
<dbReference type="PANTHER" id="PTHR43547">
    <property type="entry name" value="TWO-COMPONENT HISTIDINE KINASE"/>
    <property type="match status" value="1"/>
</dbReference>
<sequence length="388" mass="42078">MVGLESGLIQRSADTTAAVPQTKLLIVDDVEQNIVALEALLQRPDVEILRASSGSEALELLLGNDVALSLIDVQMPDMDGFELAELMRGSPRTRHVPIIFLTATDRNAMRTFRGYEAGAVDFLYKPFDPHILRSKVDVFVQLQAQKLQLAQQLDAWQQIVRTNEIFTAVLGHDLRNPLAAVLASAELLSHLAGDDKRLLTAAQRIHASGTRMARMIDQVLDVARVRSGQLTLAPTPTDAQLLCRGIITEFEAVGGQAALRLTASGDTMLVADGDRLAQVLSNLVGNAIRHGDRNEPITVEIDGTHRHAVQIAVSNGGMVDPAIRDTLFRPFSGLSQNEVARGSDRGLGLGLYIAQELVNAHGGRIELYSSITEGTTFMITLPRRPPPA</sequence>
<dbReference type="AlphaFoldDB" id="A0A1H2PQ42"/>